<feature type="region of interest" description="Disordered" evidence="1">
    <location>
        <begin position="1"/>
        <end position="99"/>
    </location>
</feature>
<reference evidence="2" key="1">
    <citation type="journal article" date="2006" name="PLoS Pathog.">
        <title>New perspectives on host-parasite interplay by comparative transcriptomic and proteomic analyses of Schistosoma japonicum.</title>
        <authorList>
            <person name="Liu F."/>
            <person name="Lu J."/>
            <person name="Hu W."/>
            <person name="Wang S.Y."/>
            <person name="Cui S.J."/>
            <person name="Chi M."/>
            <person name="Yan Q."/>
            <person name="Wang X.R."/>
            <person name="Song H.D."/>
            <person name="Xu X.N."/>
            <person name="Wang J.J."/>
            <person name="Zhang X.L."/>
            <person name="Zhang X."/>
            <person name="Wang Z.Q."/>
            <person name="Xue C.L."/>
            <person name="Brindley P.J."/>
            <person name="McManus D.P."/>
            <person name="Yang P.Y."/>
            <person name="Feng Z."/>
            <person name="Chen Z."/>
            <person name="Han Z.G."/>
        </authorList>
    </citation>
    <scope>NUCLEOTIDE SEQUENCE</scope>
</reference>
<protein>
    <submittedName>
        <fullName evidence="2">SJCHGC07817 protein</fullName>
    </submittedName>
</protein>
<dbReference type="AlphaFoldDB" id="Q5C435"/>
<feature type="non-terminal residue" evidence="2">
    <location>
        <position position="1"/>
    </location>
</feature>
<evidence type="ECO:0000313" key="2">
    <source>
        <dbReference type="EMBL" id="AAX25590.2"/>
    </source>
</evidence>
<dbReference type="EMBL" id="AY809701">
    <property type="protein sequence ID" value="AAX25590.2"/>
    <property type="molecule type" value="mRNA"/>
</dbReference>
<organism evidence="2">
    <name type="scientific">Schistosoma japonicum</name>
    <name type="common">Blood fluke</name>
    <dbReference type="NCBI Taxonomy" id="6182"/>
    <lineage>
        <taxon>Eukaryota</taxon>
        <taxon>Metazoa</taxon>
        <taxon>Spiralia</taxon>
        <taxon>Lophotrochozoa</taxon>
        <taxon>Platyhelminthes</taxon>
        <taxon>Trematoda</taxon>
        <taxon>Digenea</taxon>
        <taxon>Strigeidida</taxon>
        <taxon>Schistosomatoidea</taxon>
        <taxon>Schistosomatidae</taxon>
        <taxon>Schistosoma</taxon>
    </lineage>
</organism>
<accession>Q5C435</accession>
<name>Q5C435_SCHJA</name>
<sequence>PPRKNFFTKKGPKRLGQNPWAPPFFKNNQRPWFLGGKTQGWVDSPKKKLGGKQETNGGPGLFQTGPFFTNPGGPPHGGKVPPRPKFRPPEPRPIWPGKN</sequence>
<feature type="compositionally biased region" description="Basic residues" evidence="1">
    <location>
        <begin position="1"/>
        <end position="13"/>
    </location>
</feature>
<proteinExistence type="evidence at transcript level"/>
<evidence type="ECO:0000256" key="1">
    <source>
        <dbReference type="SAM" id="MobiDB-lite"/>
    </source>
</evidence>